<evidence type="ECO:0000256" key="6">
    <source>
        <dbReference type="ARBA" id="ARBA00022982"/>
    </source>
</evidence>
<dbReference type="SMART" id="SM01403">
    <property type="entry name" value="Ribosomal_S10"/>
    <property type="match status" value="1"/>
</dbReference>
<evidence type="ECO:0000256" key="8">
    <source>
        <dbReference type="ARBA" id="ARBA00023136"/>
    </source>
</evidence>
<evidence type="ECO:0000256" key="2">
    <source>
        <dbReference type="ARBA" id="ARBA00007102"/>
    </source>
</evidence>
<name>A0A8H3CBS1_9AGAM</name>
<evidence type="ECO:0000256" key="13">
    <source>
        <dbReference type="ARBA" id="ARBA00065857"/>
    </source>
</evidence>
<dbReference type="InterPro" id="IPR001848">
    <property type="entry name" value="Ribosomal_uS10"/>
</dbReference>
<dbReference type="Gene3D" id="1.20.120.1770">
    <property type="match status" value="1"/>
</dbReference>
<feature type="region of interest" description="Disordered" evidence="14">
    <location>
        <begin position="237"/>
        <end position="306"/>
    </location>
</feature>
<dbReference type="InterPro" id="IPR036838">
    <property type="entry name" value="Ribosomal_uS10_dom_sf"/>
</dbReference>
<evidence type="ECO:0000256" key="10">
    <source>
        <dbReference type="ARBA" id="ARBA00035261"/>
    </source>
</evidence>
<evidence type="ECO:0000256" key="11">
    <source>
        <dbReference type="ARBA" id="ARBA00042916"/>
    </source>
</evidence>
<protein>
    <recommendedName>
        <fullName evidence="10">Small ribosomal subunit protein uS10m</fullName>
    </recommendedName>
    <alternativeName>
        <fullName evidence="11">37S ribosomal protein S10, mitochondrial</fullName>
    </alternativeName>
</protein>
<evidence type="ECO:0000256" key="14">
    <source>
        <dbReference type="SAM" id="MobiDB-lite"/>
    </source>
</evidence>
<feature type="compositionally biased region" description="Pro residues" evidence="14">
    <location>
        <begin position="271"/>
        <end position="282"/>
    </location>
</feature>
<feature type="domain" description="Cytochrome b561" evidence="17">
    <location>
        <begin position="1"/>
        <end position="225"/>
    </location>
</feature>
<keyword evidence="7 15" id="KW-1133">Transmembrane helix</keyword>
<dbReference type="PANTHER" id="PTHR11700">
    <property type="entry name" value="30S RIBOSOMAL PROTEIN S10 FAMILY MEMBER"/>
    <property type="match status" value="1"/>
</dbReference>
<evidence type="ECO:0000256" key="15">
    <source>
        <dbReference type="SAM" id="Phobius"/>
    </source>
</evidence>
<evidence type="ECO:0000256" key="5">
    <source>
        <dbReference type="ARBA" id="ARBA00022980"/>
    </source>
</evidence>
<comment type="caution">
    <text evidence="18">The sequence shown here is derived from an EMBL/GenBank/DDBJ whole genome shotgun (WGS) entry which is preliminary data.</text>
</comment>
<dbReference type="FunFam" id="3.30.70.600:FF:000003">
    <property type="entry name" value="30S ribosomal protein S10"/>
    <property type="match status" value="1"/>
</dbReference>
<dbReference type="GO" id="GO:1990904">
    <property type="term" value="C:ribonucleoprotein complex"/>
    <property type="evidence" value="ECO:0007669"/>
    <property type="project" value="UniProtKB-KW"/>
</dbReference>
<evidence type="ECO:0000256" key="3">
    <source>
        <dbReference type="ARBA" id="ARBA00022448"/>
    </source>
</evidence>
<dbReference type="InterPro" id="IPR006593">
    <property type="entry name" value="Cyt_b561/ferric_Rdtase_TM"/>
</dbReference>
<dbReference type="PROSITE" id="PS50939">
    <property type="entry name" value="CYTOCHROME_B561"/>
    <property type="match status" value="1"/>
</dbReference>
<evidence type="ECO:0000256" key="4">
    <source>
        <dbReference type="ARBA" id="ARBA00022692"/>
    </source>
</evidence>
<dbReference type="HAMAP" id="MF_00508">
    <property type="entry name" value="Ribosomal_uS10"/>
    <property type="match status" value="1"/>
</dbReference>
<gene>
    <name evidence="18" type="ORF">RDB_LOCUS131978</name>
</gene>
<dbReference type="GO" id="GO:0005840">
    <property type="term" value="C:ribosome"/>
    <property type="evidence" value="ECO:0007669"/>
    <property type="project" value="UniProtKB-KW"/>
</dbReference>
<dbReference type="GO" id="GO:0003735">
    <property type="term" value="F:structural constituent of ribosome"/>
    <property type="evidence" value="ECO:0007669"/>
    <property type="project" value="InterPro"/>
</dbReference>
<proteinExistence type="inferred from homology"/>
<dbReference type="CDD" id="cd08760">
    <property type="entry name" value="Cyt_b561_FRRS1_like"/>
    <property type="match status" value="1"/>
</dbReference>
<feature type="signal peptide" evidence="16">
    <location>
        <begin position="1"/>
        <end position="22"/>
    </location>
</feature>
<dbReference type="InterPro" id="IPR027486">
    <property type="entry name" value="Ribosomal_uS10_dom"/>
</dbReference>
<dbReference type="SUPFAM" id="SSF54999">
    <property type="entry name" value="Ribosomal protein S10"/>
    <property type="match status" value="1"/>
</dbReference>
<dbReference type="GO" id="GO:0016020">
    <property type="term" value="C:membrane"/>
    <property type="evidence" value="ECO:0007669"/>
    <property type="project" value="UniProtKB-SubCell"/>
</dbReference>
<feature type="transmembrane region" description="Helical" evidence="15">
    <location>
        <begin position="41"/>
        <end position="61"/>
    </location>
</feature>
<evidence type="ECO:0000259" key="17">
    <source>
        <dbReference type="PROSITE" id="PS50939"/>
    </source>
</evidence>
<feature type="transmembrane region" description="Helical" evidence="15">
    <location>
        <begin position="120"/>
        <end position="139"/>
    </location>
</feature>
<accession>A0A8H3CBS1</accession>
<evidence type="ECO:0000256" key="9">
    <source>
        <dbReference type="ARBA" id="ARBA00023274"/>
    </source>
</evidence>
<feature type="transmembrane region" description="Helical" evidence="15">
    <location>
        <begin position="82"/>
        <end position="100"/>
    </location>
</feature>
<evidence type="ECO:0000313" key="18">
    <source>
        <dbReference type="EMBL" id="CAE6480452.1"/>
    </source>
</evidence>
<dbReference type="PRINTS" id="PR00971">
    <property type="entry name" value="RIBOSOMALS10"/>
</dbReference>
<dbReference type="GO" id="GO:0006412">
    <property type="term" value="P:translation"/>
    <property type="evidence" value="ECO:0007669"/>
    <property type="project" value="InterPro"/>
</dbReference>
<keyword evidence="16" id="KW-0732">Signal</keyword>
<evidence type="ECO:0000313" key="19">
    <source>
        <dbReference type="Proteomes" id="UP000663840"/>
    </source>
</evidence>
<feature type="transmembrane region" description="Helical" evidence="15">
    <location>
        <begin position="204"/>
        <end position="223"/>
    </location>
</feature>
<keyword evidence="5" id="KW-0689">Ribosomal protein</keyword>
<evidence type="ECO:0000256" key="1">
    <source>
        <dbReference type="ARBA" id="ARBA00004370"/>
    </source>
</evidence>
<dbReference type="AlphaFoldDB" id="A0A8H3CBS1"/>
<dbReference type="Gene3D" id="3.30.70.600">
    <property type="entry name" value="Ribosomal protein S10 domain"/>
    <property type="match status" value="1"/>
</dbReference>
<dbReference type="SMART" id="SM00665">
    <property type="entry name" value="B561"/>
    <property type="match status" value="1"/>
</dbReference>
<reference evidence="18" key="1">
    <citation type="submission" date="2021-01" db="EMBL/GenBank/DDBJ databases">
        <authorList>
            <person name="Kaushik A."/>
        </authorList>
    </citation>
    <scope>NUCLEOTIDE SEQUENCE</scope>
    <source>
        <strain evidence="18">AG1-1A</strain>
    </source>
</reference>
<keyword evidence="6" id="KW-0249">Electron transport</keyword>
<keyword evidence="4 15" id="KW-0812">Transmembrane</keyword>
<comment type="subcellular location">
    <subcellularLocation>
        <location evidence="1">Membrane</location>
    </subcellularLocation>
</comment>
<keyword evidence="9" id="KW-0687">Ribonucleoprotein</keyword>
<sequence length="488" mass="54088">MINLNALSAIVSALAIATSAAAQGAPIPSDSSWEQVHWTKIHGWCMATGFFILLPLGSLTARYLRAYLPFQKWLGPHAAIQLIALPIICIGFGVGVHVAMYNGQWKVPHTKIGLTLFLMYWIQLVLGICTASTPSVALGSAKPDPTAAPDTRHPLKARPWYAILHAFWGVSMCVIASVQVRRGYTIEWPTKRGQAVSEHVNRAWKAWVVIVPVLYLGGLALLLRRQWSQERARMLNPGAAPANNEKYDSVATSSPRVESKAVEAQTSPSSQEPPPSLPTPRSHPPKISDLLPPHDPAIPPKSLVKPPVHPPTHYHPVALLHFRTYYHPNLEFFLHFAYHAAYALGIPLSRPAHLPTQRSLFTVLKSPFIFKKAQENFEKRTHKRAVKVWDTDPEVLNIWLRYLEEHMMPGVGMRVVRWERCEVGVGEARLKEVGGALREKVAIGGEKVLSVAEQVKAVGEKIVRDETEAAKKASTVDSDKVKPAEKPE</sequence>
<feature type="chain" id="PRO_5034238568" description="Small ribosomal subunit protein uS10m" evidence="16">
    <location>
        <begin position="23"/>
        <end position="488"/>
    </location>
</feature>
<keyword evidence="8 15" id="KW-0472">Membrane</keyword>
<feature type="transmembrane region" description="Helical" evidence="15">
    <location>
        <begin position="160"/>
        <end position="184"/>
    </location>
</feature>
<feature type="region of interest" description="Disordered" evidence="14">
    <location>
        <begin position="467"/>
        <end position="488"/>
    </location>
</feature>
<dbReference type="EMBL" id="CAJMWR010004042">
    <property type="protein sequence ID" value="CAE6480452.1"/>
    <property type="molecule type" value="Genomic_DNA"/>
</dbReference>
<comment type="subunit">
    <text evidence="13">Part of the mitochondrial small ribosomal subunit.</text>
</comment>
<dbReference type="Proteomes" id="UP000663840">
    <property type="component" value="Unassembled WGS sequence"/>
</dbReference>
<evidence type="ECO:0000256" key="16">
    <source>
        <dbReference type="SAM" id="SignalP"/>
    </source>
</evidence>
<comment type="function">
    <text evidence="12">Involved in mitochondrial genome encoded proteins translation. Involved in the binding of tRNA to the ribosomes.</text>
</comment>
<organism evidence="18 19">
    <name type="scientific">Rhizoctonia solani</name>
    <dbReference type="NCBI Taxonomy" id="456999"/>
    <lineage>
        <taxon>Eukaryota</taxon>
        <taxon>Fungi</taxon>
        <taxon>Dikarya</taxon>
        <taxon>Basidiomycota</taxon>
        <taxon>Agaricomycotina</taxon>
        <taxon>Agaricomycetes</taxon>
        <taxon>Cantharellales</taxon>
        <taxon>Ceratobasidiaceae</taxon>
        <taxon>Rhizoctonia</taxon>
    </lineage>
</organism>
<comment type="similarity">
    <text evidence="2">Belongs to the universal ribosomal protein uS10 family.</text>
</comment>
<evidence type="ECO:0000256" key="7">
    <source>
        <dbReference type="ARBA" id="ARBA00022989"/>
    </source>
</evidence>
<dbReference type="Pfam" id="PF00338">
    <property type="entry name" value="Ribosomal_S10"/>
    <property type="match status" value="1"/>
</dbReference>
<evidence type="ECO:0000256" key="12">
    <source>
        <dbReference type="ARBA" id="ARBA00057689"/>
    </source>
</evidence>
<feature type="compositionally biased region" description="Basic and acidic residues" evidence="14">
    <location>
        <begin position="477"/>
        <end position="488"/>
    </location>
</feature>
<keyword evidence="3" id="KW-0813">Transport</keyword>